<dbReference type="InterPro" id="IPR036291">
    <property type="entry name" value="NAD(P)-bd_dom_sf"/>
</dbReference>
<evidence type="ECO:0000313" key="3">
    <source>
        <dbReference type="Proteomes" id="UP000553209"/>
    </source>
</evidence>
<dbReference type="Gene3D" id="3.90.25.10">
    <property type="entry name" value="UDP-galactose 4-epimerase, domain 1"/>
    <property type="match status" value="1"/>
</dbReference>
<sequence>MDRSPERAEGTTILITGGTGNTGRPLTEALRARGVHVRVASRRPGPGGVPFDWADPTTHARALAGAEALYLVPPPMTLDPMPLAGPFLRAARAAGVRRVVLLGSLAELPGVRGVAELGETVRSFPEWAVLRPSGFMQNFTGAHPVAVGIREHGEIRSATGEGRLGWIDAADIAAVAAEVLSAPGPVSGEHVLTGPESFGYARAAAVIAEAVGRPVRHTPAPAAELVRRNVDAGMPEPFAAALVGVDAAIAGGSEDRVTDTVRRLTGRPPRTFADFVRARSAEWSAR</sequence>
<accession>A0A7X6RSN9</accession>
<dbReference type="EMBL" id="JAAXPG010000024">
    <property type="protein sequence ID" value="NKZ00452.1"/>
    <property type="molecule type" value="Genomic_DNA"/>
</dbReference>
<evidence type="ECO:0000313" key="2">
    <source>
        <dbReference type="EMBL" id="NKZ00452.1"/>
    </source>
</evidence>
<dbReference type="PANTHER" id="PTHR43162:SF1">
    <property type="entry name" value="PRESTALK A DIFFERENTIATION PROTEIN A"/>
    <property type="match status" value="1"/>
</dbReference>
<gene>
    <name evidence="2" type="ORF">HGB44_22680</name>
</gene>
<dbReference type="AlphaFoldDB" id="A0A7X6RSN9"/>
<dbReference type="InterPro" id="IPR051604">
    <property type="entry name" value="Ergot_Alk_Oxidoreductase"/>
</dbReference>
<protein>
    <submittedName>
        <fullName evidence="2">NAD(P)H-binding protein</fullName>
    </submittedName>
</protein>
<comment type="caution">
    <text evidence="2">The sequence shown here is derived from an EMBL/GenBank/DDBJ whole genome shotgun (WGS) entry which is preliminary data.</text>
</comment>
<reference evidence="2 3" key="1">
    <citation type="submission" date="2020-04" db="EMBL/GenBank/DDBJ databases">
        <title>MicrobeNet Type strains.</title>
        <authorList>
            <person name="Nicholson A.C."/>
        </authorList>
    </citation>
    <scope>NUCLEOTIDE SEQUENCE [LARGE SCALE GENOMIC DNA]</scope>
    <source>
        <strain evidence="2 3">ATCC 23612</strain>
    </source>
</reference>
<feature type="region of interest" description="Disordered" evidence="1">
    <location>
        <begin position="1"/>
        <end position="24"/>
    </location>
</feature>
<dbReference type="Proteomes" id="UP000553209">
    <property type="component" value="Unassembled WGS sequence"/>
</dbReference>
<dbReference type="RefSeq" id="WP_061079178.1">
    <property type="nucleotide sequence ID" value="NZ_JAAXPG010000024.1"/>
</dbReference>
<name>A0A7X6RSN9_9ACTN</name>
<organism evidence="2 3">
    <name type="scientific">Nocardiopsis alborubida</name>
    <dbReference type="NCBI Taxonomy" id="146802"/>
    <lineage>
        <taxon>Bacteria</taxon>
        <taxon>Bacillati</taxon>
        <taxon>Actinomycetota</taxon>
        <taxon>Actinomycetes</taxon>
        <taxon>Streptosporangiales</taxon>
        <taxon>Nocardiopsidaceae</taxon>
        <taxon>Nocardiopsis</taxon>
    </lineage>
</organism>
<dbReference type="PANTHER" id="PTHR43162">
    <property type="match status" value="1"/>
</dbReference>
<dbReference type="SUPFAM" id="SSF51735">
    <property type="entry name" value="NAD(P)-binding Rossmann-fold domains"/>
    <property type="match status" value="1"/>
</dbReference>
<evidence type="ECO:0000256" key="1">
    <source>
        <dbReference type="SAM" id="MobiDB-lite"/>
    </source>
</evidence>
<proteinExistence type="predicted"/>
<keyword evidence="3" id="KW-1185">Reference proteome</keyword>
<dbReference type="Gene3D" id="3.40.50.720">
    <property type="entry name" value="NAD(P)-binding Rossmann-like Domain"/>
    <property type="match status" value="1"/>
</dbReference>